<evidence type="ECO:0000256" key="3">
    <source>
        <dbReference type="ARBA" id="ARBA00013047"/>
    </source>
</evidence>
<dbReference type="FunFam" id="3.90.650.10:FF:000001">
    <property type="entry name" value="Phosphoribosylformylglycinamidine cyclo-ligase"/>
    <property type="match status" value="1"/>
</dbReference>
<accession>I4C8I0</accession>
<dbReference type="SUPFAM" id="SSF55326">
    <property type="entry name" value="PurM N-terminal domain-like"/>
    <property type="match status" value="1"/>
</dbReference>
<dbReference type="PANTHER" id="PTHR10520">
    <property type="entry name" value="TRIFUNCTIONAL PURINE BIOSYNTHETIC PROTEIN ADENOSINE-3-RELATED"/>
    <property type="match status" value="1"/>
</dbReference>
<dbReference type="Pfam" id="PF00586">
    <property type="entry name" value="AIRS"/>
    <property type="match status" value="1"/>
</dbReference>
<dbReference type="InterPro" id="IPR016188">
    <property type="entry name" value="PurM-like_N"/>
</dbReference>
<keyword evidence="6 12" id="KW-0547">Nucleotide-binding</keyword>
<dbReference type="GO" id="GO:0005829">
    <property type="term" value="C:cytosol"/>
    <property type="evidence" value="ECO:0007669"/>
    <property type="project" value="TreeGrafter"/>
</dbReference>
<dbReference type="GO" id="GO:0004641">
    <property type="term" value="F:phosphoribosylformylglycinamidine cyclo-ligase activity"/>
    <property type="evidence" value="ECO:0007669"/>
    <property type="project" value="UniProtKB-UniRule"/>
</dbReference>
<dbReference type="PANTHER" id="PTHR10520:SF12">
    <property type="entry name" value="TRIFUNCTIONAL PURINE BIOSYNTHETIC PROTEIN ADENOSINE-3"/>
    <property type="match status" value="1"/>
</dbReference>
<dbReference type="InterPro" id="IPR036921">
    <property type="entry name" value="PurM-like_N_sf"/>
</dbReference>
<keyword evidence="7 12" id="KW-0067">ATP-binding</keyword>
<evidence type="ECO:0000256" key="8">
    <source>
        <dbReference type="ARBA" id="ARBA00031908"/>
    </source>
</evidence>
<dbReference type="GO" id="GO:0005524">
    <property type="term" value="F:ATP binding"/>
    <property type="evidence" value="ECO:0007669"/>
    <property type="project" value="UniProtKB-KW"/>
</dbReference>
<gene>
    <name evidence="12" type="primary">purM</name>
    <name evidence="15" type="ordered locus">Desti_3210</name>
</gene>
<evidence type="ECO:0000256" key="4">
    <source>
        <dbReference type="ARBA" id="ARBA00020367"/>
    </source>
</evidence>
<proteinExistence type="inferred from homology"/>
<dbReference type="eggNOG" id="COG0150">
    <property type="taxonomic scope" value="Bacteria"/>
</dbReference>
<dbReference type="CDD" id="cd02196">
    <property type="entry name" value="PurM"/>
    <property type="match status" value="1"/>
</dbReference>
<dbReference type="AlphaFoldDB" id="I4C8I0"/>
<evidence type="ECO:0000259" key="13">
    <source>
        <dbReference type="Pfam" id="PF00586"/>
    </source>
</evidence>
<dbReference type="STRING" id="706587.Desti_3210"/>
<dbReference type="KEGG" id="dti:Desti_3210"/>
<dbReference type="InterPro" id="IPR010918">
    <property type="entry name" value="PurM-like_C_dom"/>
</dbReference>
<dbReference type="GO" id="GO:0004637">
    <property type="term" value="F:phosphoribosylamine-glycine ligase activity"/>
    <property type="evidence" value="ECO:0007669"/>
    <property type="project" value="TreeGrafter"/>
</dbReference>
<dbReference type="EMBL" id="CP003360">
    <property type="protein sequence ID" value="AFM25871.1"/>
    <property type="molecule type" value="Genomic_DNA"/>
</dbReference>
<feature type="domain" description="PurM-like C-terminal" evidence="14">
    <location>
        <begin position="205"/>
        <end position="371"/>
    </location>
</feature>
<dbReference type="InterPro" id="IPR004733">
    <property type="entry name" value="PurM_cligase"/>
</dbReference>
<dbReference type="NCBIfam" id="TIGR00878">
    <property type="entry name" value="purM"/>
    <property type="match status" value="1"/>
</dbReference>
<protein>
    <recommendedName>
        <fullName evidence="4 12">Phosphoribosylformylglycinamidine cyclo-ligase</fullName>
        <ecNumber evidence="3 12">6.3.3.1</ecNumber>
    </recommendedName>
    <alternativeName>
        <fullName evidence="9 12">AIR synthase</fullName>
    </alternativeName>
    <alternativeName>
        <fullName evidence="10 12">AIRS</fullName>
    </alternativeName>
    <alternativeName>
        <fullName evidence="8 12">Phosphoribosyl-aminoimidazole synthetase</fullName>
    </alternativeName>
</protein>
<reference evidence="16" key="1">
    <citation type="submission" date="2012-06" db="EMBL/GenBank/DDBJ databases">
        <title>Complete sequence of chromosome of Desulfomonile tiedjei DSM 6799.</title>
        <authorList>
            <person name="Lucas S."/>
            <person name="Copeland A."/>
            <person name="Lapidus A."/>
            <person name="Glavina del Rio T."/>
            <person name="Dalin E."/>
            <person name="Tice H."/>
            <person name="Bruce D."/>
            <person name="Goodwin L."/>
            <person name="Pitluck S."/>
            <person name="Peters L."/>
            <person name="Ovchinnikova G."/>
            <person name="Zeytun A."/>
            <person name="Lu M."/>
            <person name="Kyrpides N."/>
            <person name="Mavromatis K."/>
            <person name="Ivanova N."/>
            <person name="Brettin T."/>
            <person name="Detter J.C."/>
            <person name="Han C."/>
            <person name="Larimer F."/>
            <person name="Land M."/>
            <person name="Hauser L."/>
            <person name="Markowitz V."/>
            <person name="Cheng J.-F."/>
            <person name="Hugenholtz P."/>
            <person name="Woyke T."/>
            <person name="Wu D."/>
            <person name="Spring S."/>
            <person name="Schroeder M."/>
            <person name="Brambilla E."/>
            <person name="Klenk H.-P."/>
            <person name="Eisen J.A."/>
        </authorList>
    </citation>
    <scope>NUCLEOTIDE SEQUENCE [LARGE SCALE GENOMIC DNA]</scope>
    <source>
        <strain evidence="16">ATCC 49306 / DSM 6799 / DCB-1</strain>
    </source>
</reference>
<evidence type="ECO:0000313" key="15">
    <source>
        <dbReference type="EMBL" id="AFM25871.1"/>
    </source>
</evidence>
<dbReference type="GO" id="GO:0046084">
    <property type="term" value="P:adenine biosynthetic process"/>
    <property type="evidence" value="ECO:0007669"/>
    <property type="project" value="TreeGrafter"/>
</dbReference>
<evidence type="ECO:0000256" key="2">
    <source>
        <dbReference type="ARBA" id="ARBA00010280"/>
    </source>
</evidence>
<comment type="similarity">
    <text evidence="2 12">Belongs to the AIR synthase family.</text>
</comment>
<evidence type="ECO:0000256" key="6">
    <source>
        <dbReference type="ARBA" id="ARBA00022741"/>
    </source>
</evidence>
<dbReference type="InterPro" id="IPR036676">
    <property type="entry name" value="PurM-like_C_sf"/>
</dbReference>
<dbReference type="PATRIC" id="fig|706587.4.peg.3652"/>
<dbReference type="HAMAP" id="MF_00741">
    <property type="entry name" value="AIRS"/>
    <property type="match status" value="1"/>
</dbReference>
<evidence type="ECO:0000259" key="14">
    <source>
        <dbReference type="Pfam" id="PF02769"/>
    </source>
</evidence>
<keyword evidence="5 12" id="KW-0436">Ligase</keyword>
<keyword evidence="16" id="KW-1185">Reference proteome</keyword>
<dbReference type="Pfam" id="PF02769">
    <property type="entry name" value="AIRS_C"/>
    <property type="match status" value="1"/>
</dbReference>
<evidence type="ECO:0000256" key="10">
    <source>
        <dbReference type="ARBA" id="ARBA00033093"/>
    </source>
</evidence>
<evidence type="ECO:0000313" key="16">
    <source>
        <dbReference type="Proteomes" id="UP000006055"/>
    </source>
</evidence>
<feature type="domain" description="PurM-like N-terminal" evidence="13">
    <location>
        <begin position="87"/>
        <end position="193"/>
    </location>
</feature>
<organism evidence="15 16">
    <name type="scientific">Desulfomonile tiedjei (strain ATCC 49306 / DSM 6799 / DCB-1)</name>
    <dbReference type="NCBI Taxonomy" id="706587"/>
    <lineage>
        <taxon>Bacteria</taxon>
        <taxon>Pseudomonadati</taxon>
        <taxon>Thermodesulfobacteriota</taxon>
        <taxon>Desulfomonilia</taxon>
        <taxon>Desulfomonilales</taxon>
        <taxon>Desulfomonilaceae</taxon>
        <taxon>Desulfomonile</taxon>
    </lineage>
</organism>
<dbReference type="EC" id="6.3.3.1" evidence="3 12"/>
<keyword evidence="12" id="KW-0963">Cytoplasm</keyword>
<evidence type="ECO:0000256" key="11">
    <source>
        <dbReference type="ARBA" id="ARBA00049057"/>
    </source>
</evidence>
<comment type="pathway">
    <text evidence="1 12">Purine metabolism; IMP biosynthesis via de novo pathway; 5-amino-1-(5-phospho-D-ribosyl)imidazole from N(2)-formyl-N(1)-(5-phospho-D-ribosyl)glycinamide: step 2/2.</text>
</comment>
<evidence type="ECO:0000256" key="5">
    <source>
        <dbReference type="ARBA" id="ARBA00022598"/>
    </source>
</evidence>
<evidence type="ECO:0000256" key="12">
    <source>
        <dbReference type="HAMAP-Rule" id="MF_00741"/>
    </source>
</evidence>
<name>I4C8I0_DESTA</name>
<dbReference type="GO" id="GO:0006189">
    <property type="term" value="P:'de novo' IMP biosynthetic process"/>
    <property type="evidence" value="ECO:0007669"/>
    <property type="project" value="UniProtKB-UniRule"/>
</dbReference>
<dbReference type="HOGENOM" id="CLU_047116_0_0_7"/>
<comment type="subcellular location">
    <subcellularLocation>
        <location evidence="12">Cytoplasm</location>
    </subcellularLocation>
</comment>
<dbReference type="Gene3D" id="3.90.650.10">
    <property type="entry name" value="PurM-like C-terminal domain"/>
    <property type="match status" value="1"/>
</dbReference>
<dbReference type="SUPFAM" id="SSF56042">
    <property type="entry name" value="PurM C-terminal domain-like"/>
    <property type="match status" value="1"/>
</dbReference>
<dbReference type="Proteomes" id="UP000006055">
    <property type="component" value="Chromosome"/>
</dbReference>
<evidence type="ECO:0000256" key="7">
    <source>
        <dbReference type="ARBA" id="ARBA00022840"/>
    </source>
</evidence>
<dbReference type="UniPathway" id="UPA00074">
    <property type="reaction ID" value="UER00129"/>
</dbReference>
<keyword evidence="12" id="KW-0658">Purine biosynthesis</keyword>
<comment type="catalytic activity">
    <reaction evidence="11 12">
        <text>2-formamido-N(1)-(5-O-phospho-beta-D-ribosyl)acetamidine + ATP = 5-amino-1-(5-phospho-beta-D-ribosyl)imidazole + ADP + phosphate + H(+)</text>
        <dbReference type="Rhea" id="RHEA:23032"/>
        <dbReference type="ChEBI" id="CHEBI:15378"/>
        <dbReference type="ChEBI" id="CHEBI:30616"/>
        <dbReference type="ChEBI" id="CHEBI:43474"/>
        <dbReference type="ChEBI" id="CHEBI:137981"/>
        <dbReference type="ChEBI" id="CHEBI:147287"/>
        <dbReference type="ChEBI" id="CHEBI:456216"/>
        <dbReference type="EC" id="6.3.3.1"/>
    </reaction>
</comment>
<dbReference type="Gene3D" id="3.30.1330.10">
    <property type="entry name" value="PurM-like, N-terminal domain"/>
    <property type="match status" value="1"/>
</dbReference>
<evidence type="ECO:0000256" key="1">
    <source>
        <dbReference type="ARBA" id="ARBA00004686"/>
    </source>
</evidence>
<evidence type="ECO:0000256" key="9">
    <source>
        <dbReference type="ARBA" id="ARBA00032931"/>
    </source>
</evidence>
<dbReference type="FunFam" id="3.30.1330.10:FF:000001">
    <property type="entry name" value="Phosphoribosylformylglycinamidine cyclo-ligase"/>
    <property type="match status" value="1"/>
</dbReference>
<sequence>MFAISLTKSPLLSMPPEGGKIGELWKLEQRMTEKITYKDAGVDIELADRVIGSLSERIKSTFRPEVIGKMGGFAAMFRPEWSRYQDPVLVSATDGVGTKLKLAFLTGIHDSVGIDLVAMNVNDLLVIGAEPLFFLDYFATGALREETITAVVSGIVEGCKQAGCSLIGGETAEMPDFYAPGEYDLAGFCVGIVDRARAIDGTGIQAGDTILGVASSGLHSNGYSLVRRVLLEHKKYSLDSVFPDLGKPLGEVLLTPTRIYVKSVLKLCSEIPVKGMAHITGGGFIGNIPRVLPESCAVRIRRRSWEIPPVFRMIQRDASLDDEDMYLTFNMGIGMVIVVNPGDADKAADSLKSMGERVSLIGEVVARTGESPVILE</sequence>